<evidence type="ECO:0000256" key="2">
    <source>
        <dbReference type="SAM" id="SignalP"/>
    </source>
</evidence>
<dbReference type="InterPro" id="IPR057229">
    <property type="entry name" value="DUF7907"/>
</dbReference>
<evidence type="ECO:0000313" key="4">
    <source>
        <dbReference type="EMBL" id="KAF7673631.1"/>
    </source>
</evidence>
<dbReference type="GeneID" id="62206471"/>
<accession>A0A8H7ECN3</accession>
<dbReference type="Pfam" id="PF26146">
    <property type="entry name" value="PI-PLC_X"/>
    <property type="match status" value="1"/>
</dbReference>
<name>A0A8H7ECN3_9PLEO</name>
<dbReference type="Gene3D" id="3.20.20.190">
    <property type="entry name" value="Phosphatidylinositol (PI) phosphodiesterase"/>
    <property type="match status" value="1"/>
</dbReference>
<evidence type="ECO:0000256" key="1">
    <source>
        <dbReference type="SAM" id="MobiDB-lite"/>
    </source>
</evidence>
<reference evidence="4" key="2">
    <citation type="submission" date="2020-08" db="EMBL/GenBank/DDBJ databases">
        <title>Draft Genome Sequence of Cumin Blight Pathogen Alternaria burnsii.</title>
        <authorList>
            <person name="Feng Z."/>
        </authorList>
    </citation>
    <scope>NUCLEOTIDE SEQUENCE</scope>
    <source>
        <strain evidence="4">CBS107.38</strain>
    </source>
</reference>
<feature type="compositionally biased region" description="Low complexity" evidence="1">
    <location>
        <begin position="343"/>
        <end position="357"/>
    </location>
</feature>
<dbReference type="EMBL" id="JAAABM010000012">
    <property type="protein sequence ID" value="KAF7673631.1"/>
    <property type="molecule type" value="Genomic_DNA"/>
</dbReference>
<dbReference type="RefSeq" id="XP_038783958.1">
    <property type="nucleotide sequence ID" value="XM_038933293.1"/>
</dbReference>
<feature type="signal peptide" evidence="2">
    <location>
        <begin position="1"/>
        <end position="18"/>
    </location>
</feature>
<feature type="non-terminal residue" evidence="4">
    <location>
        <position position="1"/>
    </location>
</feature>
<feature type="domain" description="DUF7907" evidence="3">
    <location>
        <begin position="29"/>
        <end position="203"/>
    </location>
</feature>
<reference evidence="4" key="1">
    <citation type="submission" date="2020-01" db="EMBL/GenBank/DDBJ databases">
        <authorList>
            <person name="Feng Z.H.Z."/>
        </authorList>
    </citation>
    <scope>NUCLEOTIDE SEQUENCE</scope>
    <source>
        <strain evidence="4">CBS107.38</strain>
    </source>
</reference>
<dbReference type="Proteomes" id="UP000596902">
    <property type="component" value="Unassembled WGS sequence"/>
</dbReference>
<keyword evidence="2" id="KW-0732">Signal</keyword>
<keyword evidence="5" id="KW-1185">Reference proteome</keyword>
<comment type="caution">
    <text evidence="4">The sequence shown here is derived from an EMBL/GenBank/DDBJ whole genome shotgun (WGS) entry which is preliminary data.</text>
</comment>
<dbReference type="InterPro" id="IPR017946">
    <property type="entry name" value="PLC-like_Pdiesterase_TIM-brl"/>
</dbReference>
<feature type="chain" id="PRO_5034203836" evidence="2">
    <location>
        <begin position="19"/>
        <end position="1191"/>
    </location>
</feature>
<gene>
    <name evidence="4" type="ORF">GT037_008246</name>
</gene>
<dbReference type="PANTHER" id="PTHR13593:SF140">
    <property type="entry name" value="PLC-LIKE PHOSPHODIESTERASE"/>
    <property type="match status" value="1"/>
</dbReference>
<dbReference type="InterPro" id="IPR051057">
    <property type="entry name" value="PI-PLC_domain"/>
</dbReference>
<feature type="region of interest" description="Disordered" evidence="1">
    <location>
        <begin position="340"/>
        <end position="365"/>
    </location>
</feature>
<proteinExistence type="predicted"/>
<dbReference type="GO" id="GO:0006629">
    <property type="term" value="P:lipid metabolic process"/>
    <property type="evidence" value="ECO:0007669"/>
    <property type="project" value="InterPro"/>
</dbReference>
<protein>
    <submittedName>
        <fullName evidence="4">Plc-like phosphodiesterase</fullName>
    </submittedName>
</protein>
<dbReference type="SUPFAM" id="SSF51695">
    <property type="entry name" value="PLC-like phosphodiesterases"/>
    <property type="match status" value="1"/>
</dbReference>
<evidence type="ECO:0000259" key="3">
    <source>
        <dbReference type="Pfam" id="PF25484"/>
    </source>
</evidence>
<dbReference type="Pfam" id="PF25484">
    <property type="entry name" value="DUF7907"/>
    <property type="match status" value="1"/>
</dbReference>
<dbReference type="AlphaFoldDB" id="A0A8H7ECN3"/>
<dbReference type="GO" id="GO:0008081">
    <property type="term" value="F:phosphoric diester hydrolase activity"/>
    <property type="evidence" value="ECO:0007669"/>
    <property type="project" value="InterPro"/>
</dbReference>
<sequence length="1191" mass="131955">MKTSSIALTLAAAAMASAQEEPYYNITTAPFYLVVTSEDGGVNDTISACHVGAAIESLCLSNAGAGDAPEPLAGAEFQFNTSIYSQAPEPSFGVPGILTWWLNTSTLDIPSSAAFGLDPISNLATFTLSPGSDDATQLAFNSQDELTLQAYVPGENYTGSYQEFYRWYACDTSYSSYQYNNLVWGLGAGKPDNPTCVSVNVTRDPIDWEAEKSDRGDKVCEAVSVTGVGKPALPRTDSTSVILSHRIVLMFPSTLLLFPLVLLTKPTTAQSSSLSSSNTPIPSSDVTVIAGAASTSTGTYSASFSSGLPGIVLISTASGRQNATATSSTTTEDVTAIVGLSPSTNSANGTASATTSARPRPSNTRPCNGHVEFCERRFSNVSMVVAHNSPFVKPHNAASNQVYPVLNQLSDGIRGLQFETHKPNASSGIRLCHTSCNLLDVGTLESYLATVKGWLAEHPYEVIAIMMGNNNGDDTKIPATDYVAPFQDSGMMEYLWTPPSATMNLTDWPTLAEMIIRNKRVVVMLDYNADQSQVPWLLNEWNYQWQTPFSPTNPAFPCTEQRPPNQAEDVSRNRMYLMNHNLNIEVSLPGVSSILIPAYSLLDQVNAVSGNGSVGLNVKNCEKMWDRPPNWILVDYYNFGNFNGSVFQVAATANNVTYNDQSCCGTEDTSAAHALSSQGFFVASVLVGAFLLCSSFYYELCLNQRTDSTSGYLKLYTRLRMPSLRPPNMPSLRTRIRKLRREAKKDKGEGESINRYNTVQLFPPPDDKLTTLVQVRHNYRYKFEPLPRQNDPVIREILGLIRSLNGQNIEVADMRFRVSPTDKSLPFWLALPDYTTYCSKLYTFIDDYHEFPLTAWVTFSPGLPGPTADNLYLKIGTKWVLLKDWLLSSYKSVEILSDGSGLVGEKGYSAQRKWWKLNGKYFRLFDLPAEVRMTVFEFAIGPRIYPLVELSSSSVRLGIGFPNWLDSSLMQRDFQRVTGCSAHEPNIALLSVSRQTHSEALQAGWENTRKCFFSLIHFDHIPDARTKPKYNWLNHIILDFNMSDWFDLLNLEDMLGREPRTHLHKSSSKSSITLLSTLDKLSTLQLWFRSPDDGDSWYPHGIKTIAHKVNNTLDDSDGRMICCQRTMVDLIMTFAWPFVKDLRAKVTVGGILKEDTKKKWNERLALSAEDKLHVIDQEAAEQAIFNTPLAN</sequence>
<organism evidence="4 5">
    <name type="scientific">Alternaria burnsii</name>
    <dbReference type="NCBI Taxonomy" id="1187904"/>
    <lineage>
        <taxon>Eukaryota</taxon>
        <taxon>Fungi</taxon>
        <taxon>Dikarya</taxon>
        <taxon>Ascomycota</taxon>
        <taxon>Pezizomycotina</taxon>
        <taxon>Dothideomycetes</taxon>
        <taxon>Pleosporomycetidae</taxon>
        <taxon>Pleosporales</taxon>
        <taxon>Pleosporineae</taxon>
        <taxon>Pleosporaceae</taxon>
        <taxon>Alternaria</taxon>
        <taxon>Alternaria sect. Alternaria</taxon>
    </lineage>
</organism>
<dbReference type="PANTHER" id="PTHR13593">
    <property type="match status" value="1"/>
</dbReference>
<evidence type="ECO:0000313" key="5">
    <source>
        <dbReference type="Proteomes" id="UP000596902"/>
    </source>
</evidence>